<dbReference type="InterPro" id="IPR004027">
    <property type="entry name" value="SEC_C_motif"/>
</dbReference>
<accession>A0A1H9NNN8</accession>
<dbReference type="Proteomes" id="UP000199687">
    <property type="component" value="Unassembled WGS sequence"/>
</dbReference>
<evidence type="ECO:0000313" key="3">
    <source>
        <dbReference type="EMBL" id="SER37245.1"/>
    </source>
</evidence>
<dbReference type="AlphaFoldDB" id="A0A1H9NNN8"/>
<gene>
    <name evidence="3" type="ORF">SAMN04487944_103221</name>
</gene>
<organism evidence="3 4">
    <name type="scientific">Gracilibacillus ureilyticus</name>
    <dbReference type="NCBI Taxonomy" id="531814"/>
    <lineage>
        <taxon>Bacteria</taxon>
        <taxon>Bacillati</taxon>
        <taxon>Bacillota</taxon>
        <taxon>Bacilli</taxon>
        <taxon>Bacillales</taxon>
        <taxon>Bacillaceae</taxon>
        <taxon>Gracilibacillus</taxon>
    </lineage>
</organism>
<evidence type="ECO:0000259" key="2">
    <source>
        <dbReference type="PROSITE" id="PS51900"/>
    </source>
</evidence>
<dbReference type="SUPFAM" id="SSF103642">
    <property type="entry name" value="Sec-C motif"/>
    <property type="match status" value="1"/>
</dbReference>
<dbReference type="RefSeq" id="WP_217640949.1">
    <property type="nucleotide sequence ID" value="NZ_FOGL01000003.1"/>
</dbReference>
<dbReference type="EMBL" id="FOGL01000003">
    <property type="protein sequence ID" value="SER37245.1"/>
    <property type="molecule type" value="Genomic_DNA"/>
</dbReference>
<feature type="domain" description="Core-binding (CB)" evidence="2">
    <location>
        <begin position="490"/>
        <end position="580"/>
    </location>
</feature>
<dbReference type="Gene3D" id="3.10.450.50">
    <property type="match status" value="1"/>
</dbReference>
<protein>
    <submittedName>
        <fullName evidence="3">SEC-C motif-containing protein</fullName>
    </submittedName>
</protein>
<dbReference type="GO" id="GO:0003677">
    <property type="term" value="F:DNA binding"/>
    <property type="evidence" value="ECO:0007669"/>
    <property type="project" value="UniProtKB-UniRule"/>
</dbReference>
<evidence type="ECO:0000256" key="1">
    <source>
        <dbReference type="PROSITE-ProRule" id="PRU01248"/>
    </source>
</evidence>
<dbReference type="Pfam" id="PF02810">
    <property type="entry name" value="SEC-C"/>
    <property type="match status" value="1"/>
</dbReference>
<dbReference type="PROSITE" id="PS51900">
    <property type="entry name" value="CB"/>
    <property type="match status" value="1"/>
</dbReference>
<reference evidence="3 4" key="1">
    <citation type="submission" date="2016-10" db="EMBL/GenBank/DDBJ databases">
        <authorList>
            <person name="de Groot N.N."/>
        </authorList>
    </citation>
    <scope>NUCLEOTIDE SEQUENCE [LARGE SCALE GENOMIC DNA]</scope>
    <source>
        <strain evidence="3 4">CGMCC 1.7727</strain>
    </source>
</reference>
<sequence>MTVGRNDPCPCGSGKKYKKCCMNKDQVVELEMFIEEKFYKQKEALVGKLNEFLLAYLTMNIYAPLEAEFNRRTGHIFEKNSKGFFLFWLHFFYRYDNGLRGIEWFLAEEGNRLTSEERKMTERWAKMKPQLLQVVDQTEKIVTVIDCYTKQSFQLPKSKGNIQDVLPWVSTIGLLEQVNDSHYFNGIRALVSPKALTKVKQLIENLTAENKMDYEQVMVEYYPEILAAFHSNDLEKNHNDKEVTLYHYKYDLLDKLSVENYFENDPDFVVEQSKTDKKRFIWLSDTSVYTDNQVNGEVVVARVNATIEIKEDTLSYSSYDSDITEKFLHKLNTVEESVKLLDQRNEKKILPDNFEMQQLVANPGKGVPDYFSVYAQTMILIKPDEPLPEYNNQSLRELAQNDKDTAENWFRNMEYEVNNVVEEHFGNVDISPDFNTPRKELGLPLSPFVTGGSERVSRMIRVDMPSSQNERISLKKDSPAYDILGFTDRMVTAFYAEDIIAFYEDKTAGKAKATERKYRNTIRDIIDVLEIRGVTSWEQCDLKFFERLITEDIVRMYTYITKSYIKAILATIKSLAKWLAEHKKVMLEKEIDQLVKQYEPTMIKIAQLWESETIFQIPEETFSKEILMEKLAELDKNITTLKKGRYKVLEVEGQGVSVVNMDDNLEEKFSLNESSIPLVEEGMVFVTYIGKKETENKWESVYLEALYYHVD</sequence>
<keyword evidence="4" id="KW-1185">Reference proteome</keyword>
<dbReference type="InterPro" id="IPR044068">
    <property type="entry name" value="CB"/>
</dbReference>
<keyword evidence="1" id="KW-0238">DNA-binding</keyword>
<name>A0A1H9NNN8_9BACI</name>
<dbReference type="STRING" id="531814.SAMN04487944_103221"/>
<evidence type="ECO:0000313" key="4">
    <source>
        <dbReference type="Proteomes" id="UP000199687"/>
    </source>
</evidence>
<proteinExistence type="predicted"/>